<gene>
    <name evidence="2" type="ORF">LTRI10_LOCUS17642</name>
</gene>
<organism evidence="2 3">
    <name type="scientific">Linum trigynum</name>
    <dbReference type="NCBI Taxonomy" id="586398"/>
    <lineage>
        <taxon>Eukaryota</taxon>
        <taxon>Viridiplantae</taxon>
        <taxon>Streptophyta</taxon>
        <taxon>Embryophyta</taxon>
        <taxon>Tracheophyta</taxon>
        <taxon>Spermatophyta</taxon>
        <taxon>Magnoliopsida</taxon>
        <taxon>eudicotyledons</taxon>
        <taxon>Gunneridae</taxon>
        <taxon>Pentapetalae</taxon>
        <taxon>rosids</taxon>
        <taxon>fabids</taxon>
        <taxon>Malpighiales</taxon>
        <taxon>Linaceae</taxon>
        <taxon>Linum</taxon>
    </lineage>
</organism>
<dbReference type="EMBL" id="OZ034816">
    <property type="protein sequence ID" value="CAL1375871.1"/>
    <property type="molecule type" value="Genomic_DNA"/>
</dbReference>
<keyword evidence="3" id="KW-1185">Reference proteome</keyword>
<dbReference type="Proteomes" id="UP001497516">
    <property type="component" value="Chromosome 3"/>
</dbReference>
<feature type="compositionally biased region" description="Acidic residues" evidence="1">
    <location>
        <begin position="56"/>
        <end position="68"/>
    </location>
</feature>
<accession>A0AAV2DQN1</accession>
<name>A0AAV2DQN1_9ROSI</name>
<protein>
    <submittedName>
        <fullName evidence="2">Uncharacterized protein</fullName>
    </submittedName>
</protein>
<evidence type="ECO:0000313" key="2">
    <source>
        <dbReference type="EMBL" id="CAL1375871.1"/>
    </source>
</evidence>
<proteinExistence type="predicted"/>
<dbReference type="AlphaFoldDB" id="A0AAV2DQN1"/>
<sequence>MATRTPPMLPVGAGKPPHNTSGIRRPPEGSSTPDGKSAKETVQPKKKARALNLDDTTTEVEDAAEAEMDTDKEKSTKPPAWEGWRGKSFNEVVQ</sequence>
<evidence type="ECO:0000313" key="3">
    <source>
        <dbReference type="Proteomes" id="UP001497516"/>
    </source>
</evidence>
<reference evidence="2 3" key="1">
    <citation type="submission" date="2024-04" db="EMBL/GenBank/DDBJ databases">
        <authorList>
            <person name="Fracassetti M."/>
        </authorList>
    </citation>
    <scope>NUCLEOTIDE SEQUENCE [LARGE SCALE GENOMIC DNA]</scope>
</reference>
<feature type="region of interest" description="Disordered" evidence="1">
    <location>
        <begin position="1"/>
        <end position="94"/>
    </location>
</feature>
<evidence type="ECO:0000256" key="1">
    <source>
        <dbReference type="SAM" id="MobiDB-lite"/>
    </source>
</evidence>